<evidence type="ECO:0000313" key="11">
    <source>
        <dbReference type="Proteomes" id="UP001175271"/>
    </source>
</evidence>
<gene>
    <name evidence="10" type="ORF">QR680_012736</name>
</gene>
<dbReference type="Gene3D" id="1.10.8.60">
    <property type="match status" value="1"/>
</dbReference>
<evidence type="ECO:0000256" key="5">
    <source>
        <dbReference type="ARBA" id="ARBA00022840"/>
    </source>
</evidence>
<evidence type="ECO:0000313" key="10">
    <source>
        <dbReference type="EMBL" id="KAK0416887.1"/>
    </source>
</evidence>
<feature type="compositionally biased region" description="Polar residues" evidence="7">
    <location>
        <begin position="341"/>
        <end position="350"/>
    </location>
</feature>
<evidence type="ECO:0000256" key="7">
    <source>
        <dbReference type="SAM" id="MobiDB-lite"/>
    </source>
</evidence>
<dbReference type="InterPro" id="IPR041569">
    <property type="entry name" value="AAA_lid_3"/>
</dbReference>
<keyword evidence="5" id="KW-0067">ATP-binding</keyword>
<dbReference type="InterPro" id="IPR027417">
    <property type="entry name" value="P-loop_NTPase"/>
</dbReference>
<dbReference type="GO" id="GO:0005737">
    <property type="term" value="C:cytoplasm"/>
    <property type="evidence" value="ECO:0007669"/>
    <property type="project" value="UniProtKB-SubCell"/>
</dbReference>
<evidence type="ECO:0000256" key="6">
    <source>
        <dbReference type="ARBA" id="ARBA00022942"/>
    </source>
</evidence>
<accession>A0AA39I2Z4</accession>
<evidence type="ECO:0000259" key="9">
    <source>
        <dbReference type="SMART" id="SM00581"/>
    </source>
</evidence>
<evidence type="ECO:0000256" key="4">
    <source>
        <dbReference type="ARBA" id="ARBA00022741"/>
    </source>
</evidence>
<reference evidence="10" key="1">
    <citation type="submission" date="2023-06" db="EMBL/GenBank/DDBJ databases">
        <title>Genomic analysis of the entomopathogenic nematode Steinernema hermaphroditum.</title>
        <authorList>
            <person name="Schwarz E.M."/>
            <person name="Heppert J.K."/>
            <person name="Baniya A."/>
            <person name="Schwartz H.T."/>
            <person name="Tan C.-H."/>
            <person name="Antoshechkin I."/>
            <person name="Sternberg P.W."/>
            <person name="Goodrich-Blair H."/>
            <person name="Dillman A.R."/>
        </authorList>
    </citation>
    <scope>NUCLEOTIDE SEQUENCE</scope>
    <source>
        <strain evidence="10">PS9179</strain>
        <tissue evidence="10">Whole animal</tissue>
    </source>
</reference>
<keyword evidence="3" id="KW-0963">Cytoplasm</keyword>
<dbReference type="Pfam" id="PF17862">
    <property type="entry name" value="AAA_lid_3"/>
    <property type="match status" value="1"/>
</dbReference>
<comment type="subcellular location">
    <subcellularLocation>
        <location evidence="1">Cytoplasm</location>
    </subcellularLocation>
</comment>
<dbReference type="InterPro" id="IPR003593">
    <property type="entry name" value="AAA+_ATPase"/>
</dbReference>
<comment type="similarity">
    <text evidence="2">Belongs to the AAA ATPase family.</text>
</comment>
<dbReference type="FunFam" id="3.40.50.300:FF:000033">
    <property type="entry name" value="26S protease regulatory subunit 6B"/>
    <property type="match status" value="1"/>
</dbReference>
<evidence type="ECO:0000256" key="2">
    <source>
        <dbReference type="ARBA" id="ARBA00006914"/>
    </source>
</evidence>
<feature type="region of interest" description="Disordered" evidence="7">
    <location>
        <begin position="1"/>
        <end position="48"/>
    </location>
</feature>
<dbReference type="InterPro" id="IPR050221">
    <property type="entry name" value="26S_Proteasome_ATPase"/>
</dbReference>
<evidence type="ECO:0000256" key="1">
    <source>
        <dbReference type="ARBA" id="ARBA00004496"/>
    </source>
</evidence>
<dbReference type="InterPro" id="IPR003959">
    <property type="entry name" value="ATPase_AAA_core"/>
</dbReference>
<feature type="domain" description="AAA+ ATPase" evidence="8">
    <location>
        <begin position="592"/>
        <end position="731"/>
    </location>
</feature>
<feature type="compositionally biased region" description="Basic residues" evidence="7">
    <location>
        <begin position="303"/>
        <end position="312"/>
    </location>
</feature>
<keyword evidence="11" id="KW-1185">Reference proteome</keyword>
<proteinExistence type="inferred from homology"/>
<dbReference type="Gene3D" id="3.40.50.300">
    <property type="entry name" value="P-loop containing nucleotide triphosphate hydrolases"/>
    <property type="match status" value="1"/>
</dbReference>
<dbReference type="AlphaFoldDB" id="A0AA39I2Z4"/>
<dbReference type="Pfam" id="PF04046">
    <property type="entry name" value="PSP"/>
    <property type="match status" value="1"/>
</dbReference>
<feature type="region of interest" description="Disordered" evidence="7">
    <location>
        <begin position="294"/>
        <end position="352"/>
    </location>
</feature>
<name>A0AA39I2Z4_9BILA</name>
<dbReference type="SMART" id="SM00581">
    <property type="entry name" value="PSP"/>
    <property type="match status" value="1"/>
</dbReference>
<evidence type="ECO:0000256" key="3">
    <source>
        <dbReference type="ARBA" id="ARBA00022490"/>
    </source>
</evidence>
<dbReference type="GO" id="GO:0000502">
    <property type="term" value="C:proteasome complex"/>
    <property type="evidence" value="ECO:0007669"/>
    <property type="project" value="UniProtKB-KW"/>
</dbReference>
<sequence length="814" mass="90520">MSEEGELPPSPTGSDSVSYGNGHIDRDAGDDDVFVGGNEDSRNGASSNALFEYNTDGTNSDIFNDDVQLNVTGGTNSDEVNIRKSFSTPSLLTFEKQATPQATSIRRNKPVCFNCEGDHVLANCHEPRDNEKIRLAANKFKRESTGGTPRNSRETGSAGGSYGNTKFRPGRISNKLRAALGLRSDDIPSWIYRMRRLGFIDGYPPSYLKQAIVFEDDPASLLSFNFIDDKLNQKEDQADQSKSFALPTIRKEKIIWYGGYNKYFSNLYDREGNAFRIPPFESFVAQLEKDVQSRAKGDWEHQKRSRAQKRKMFSNEEASSSLLLPPPPLPTKRARMEKGEVSSTNDMSMDSTKDESLLNINEASICSSVGDESPTGLSPEFDAGIDAPDIIARPFNKTADDLGRFSQGIQPFQETIEQAQGDGKFLKSLMQSRVHDYLLLETEFIQRQNAQRPTDAQRRKERQLVQALRGTPTTLARVHELFNDEQHAVVVVEGSKREWYVPILSIVDKDLIRLNALVLVKAGGMFKNVPVAVVGVLQDSVDSKALHHKLEKAPKESFDQIGGLETQIQEIKESVELPLTHPEYYEEMGITAPKGVILYGQPGTGKTLLAKAVAHSTSATFIRATGSDLVQKSSGEGARLVRELFKMAKDNAPCIVFLDEIDAVGTKRFDTSCRGEQEVQRTLLELLNQLDGFESRGDVKVIMATNRIDSLDPALIRPGRIDRKIELPKPDEATKKKIFHIHTSGMSLAKDVDFEKILMKERSLSGADVRAICTEAGMLALRAHRRIVCGEDFDRAVKNVVLKQKTGAPEEFYL</sequence>
<protein>
    <recommendedName>
        <fullName evidence="12">AAA+ ATPase domain-containing protein</fullName>
    </recommendedName>
</protein>
<dbReference type="SUPFAM" id="SSF52540">
    <property type="entry name" value="P-loop containing nucleoside triphosphate hydrolases"/>
    <property type="match status" value="1"/>
</dbReference>
<dbReference type="SMART" id="SM00382">
    <property type="entry name" value="AAA"/>
    <property type="match status" value="1"/>
</dbReference>
<comment type="caution">
    <text evidence="10">The sequence shown here is derived from an EMBL/GenBank/DDBJ whole genome shotgun (WGS) entry which is preliminary data.</text>
</comment>
<evidence type="ECO:0008006" key="12">
    <source>
        <dbReference type="Google" id="ProtNLM"/>
    </source>
</evidence>
<keyword evidence="4" id="KW-0547">Nucleotide-binding</keyword>
<dbReference type="Pfam" id="PF00004">
    <property type="entry name" value="AAA"/>
    <property type="match status" value="1"/>
</dbReference>
<dbReference type="Proteomes" id="UP001175271">
    <property type="component" value="Unassembled WGS sequence"/>
</dbReference>
<dbReference type="GO" id="GO:0016887">
    <property type="term" value="F:ATP hydrolysis activity"/>
    <property type="evidence" value="ECO:0007669"/>
    <property type="project" value="InterPro"/>
</dbReference>
<dbReference type="EMBL" id="JAUCMV010000002">
    <property type="protein sequence ID" value="KAK0416887.1"/>
    <property type="molecule type" value="Genomic_DNA"/>
</dbReference>
<dbReference type="InterPro" id="IPR006568">
    <property type="entry name" value="PSP_pro-rich"/>
</dbReference>
<dbReference type="PROSITE" id="PS00674">
    <property type="entry name" value="AAA"/>
    <property type="match status" value="1"/>
</dbReference>
<feature type="region of interest" description="Disordered" evidence="7">
    <location>
        <begin position="138"/>
        <end position="168"/>
    </location>
</feature>
<dbReference type="InterPro" id="IPR003960">
    <property type="entry name" value="ATPase_AAA_CS"/>
</dbReference>
<organism evidence="10 11">
    <name type="scientific">Steinernema hermaphroditum</name>
    <dbReference type="NCBI Taxonomy" id="289476"/>
    <lineage>
        <taxon>Eukaryota</taxon>
        <taxon>Metazoa</taxon>
        <taxon>Ecdysozoa</taxon>
        <taxon>Nematoda</taxon>
        <taxon>Chromadorea</taxon>
        <taxon>Rhabditida</taxon>
        <taxon>Tylenchina</taxon>
        <taxon>Panagrolaimomorpha</taxon>
        <taxon>Strongyloidoidea</taxon>
        <taxon>Steinernematidae</taxon>
        <taxon>Steinernema</taxon>
    </lineage>
</organism>
<dbReference type="GO" id="GO:0005524">
    <property type="term" value="F:ATP binding"/>
    <property type="evidence" value="ECO:0007669"/>
    <property type="project" value="UniProtKB-KW"/>
</dbReference>
<dbReference type="PANTHER" id="PTHR23073">
    <property type="entry name" value="26S PROTEASOME REGULATORY SUBUNIT"/>
    <property type="match status" value="1"/>
</dbReference>
<keyword evidence="6" id="KW-0647">Proteasome</keyword>
<feature type="domain" description="PSP proline-rich" evidence="9">
    <location>
        <begin position="164"/>
        <end position="221"/>
    </location>
</feature>
<evidence type="ECO:0000259" key="8">
    <source>
        <dbReference type="SMART" id="SM00382"/>
    </source>
</evidence>